<dbReference type="Proteomes" id="UP001177003">
    <property type="component" value="Chromosome 9"/>
</dbReference>
<sequence>MLKRIDPSNPVLVSYLESIDTSVEIGILLRQTTEKKSKKAKKTNDGSSGTKVKSSKSTKHVPVIEPEPIQPDPIISDTQVTKKEVIPSKTGVFRRIKMKLKNKRRSSSTNVVRIPQVSHKGVIFRQIPAPASPSSKK</sequence>
<evidence type="ECO:0000313" key="2">
    <source>
        <dbReference type="EMBL" id="CAI9302825.1"/>
    </source>
</evidence>
<proteinExistence type="predicted"/>
<feature type="region of interest" description="Disordered" evidence="1">
    <location>
        <begin position="32"/>
        <end position="74"/>
    </location>
</feature>
<gene>
    <name evidence="2" type="ORF">LSALG_LOCUS41292</name>
</gene>
<name>A0AA36A1G8_LACSI</name>
<keyword evidence="3" id="KW-1185">Reference proteome</keyword>
<accession>A0AA36A1G8</accession>
<protein>
    <submittedName>
        <fullName evidence="2">Uncharacterized protein</fullName>
    </submittedName>
</protein>
<reference evidence="2" key="1">
    <citation type="submission" date="2023-04" db="EMBL/GenBank/DDBJ databases">
        <authorList>
            <person name="Vijverberg K."/>
            <person name="Xiong W."/>
            <person name="Schranz E."/>
        </authorList>
    </citation>
    <scope>NUCLEOTIDE SEQUENCE</scope>
</reference>
<organism evidence="2 3">
    <name type="scientific">Lactuca saligna</name>
    <name type="common">Willowleaf lettuce</name>
    <dbReference type="NCBI Taxonomy" id="75948"/>
    <lineage>
        <taxon>Eukaryota</taxon>
        <taxon>Viridiplantae</taxon>
        <taxon>Streptophyta</taxon>
        <taxon>Embryophyta</taxon>
        <taxon>Tracheophyta</taxon>
        <taxon>Spermatophyta</taxon>
        <taxon>Magnoliopsida</taxon>
        <taxon>eudicotyledons</taxon>
        <taxon>Gunneridae</taxon>
        <taxon>Pentapetalae</taxon>
        <taxon>asterids</taxon>
        <taxon>campanulids</taxon>
        <taxon>Asterales</taxon>
        <taxon>Asteraceae</taxon>
        <taxon>Cichorioideae</taxon>
        <taxon>Cichorieae</taxon>
        <taxon>Lactucinae</taxon>
        <taxon>Lactuca</taxon>
    </lineage>
</organism>
<evidence type="ECO:0000256" key="1">
    <source>
        <dbReference type="SAM" id="MobiDB-lite"/>
    </source>
</evidence>
<evidence type="ECO:0000313" key="3">
    <source>
        <dbReference type="Proteomes" id="UP001177003"/>
    </source>
</evidence>
<feature type="compositionally biased region" description="Low complexity" evidence="1">
    <location>
        <begin position="61"/>
        <end position="74"/>
    </location>
</feature>
<dbReference type="AlphaFoldDB" id="A0AA36A1G8"/>
<dbReference type="EMBL" id="OX465085">
    <property type="protein sequence ID" value="CAI9302825.1"/>
    <property type="molecule type" value="Genomic_DNA"/>
</dbReference>